<evidence type="ECO:0000256" key="9">
    <source>
        <dbReference type="ARBA" id="ARBA00022833"/>
    </source>
</evidence>
<gene>
    <name evidence="15" type="ORF">LSG31_18695</name>
</gene>
<evidence type="ECO:0000256" key="4">
    <source>
        <dbReference type="ARBA" id="ARBA00022475"/>
    </source>
</evidence>
<feature type="transmembrane region" description="Helical" evidence="13">
    <location>
        <begin position="85"/>
        <end position="111"/>
    </location>
</feature>
<evidence type="ECO:0000259" key="14">
    <source>
        <dbReference type="Pfam" id="PF02163"/>
    </source>
</evidence>
<keyword evidence="11" id="KW-0482">Metalloprotease</keyword>
<evidence type="ECO:0000256" key="1">
    <source>
        <dbReference type="ARBA" id="ARBA00001947"/>
    </source>
</evidence>
<comment type="similarity">
    <text evidence="3">Belongs to the peptidase M50B family.</text>
</comment>
<keyword evidence="12 13" id="KW-0472">Membrane</keyword>
<dbReference type="InterPro" id="IPR044537">
    <property type="entry name" value="Rip2-like"/>
</dbReference>
<keyword evidence="5 15" id="KW-0645">Protease</keyword>
<keyword evidence="4" id="KW-1003">Cell membrane</keyword>
<evidence type="ECO:0000256" key="2">
    <source>
        <dbReference type="ARBA" id="ARBA00004651"/>
    </source>
</evidence>
<evidence type="ECO:0000256" key="3">
    <source>
        <dbReference type="ARBA" id="ARBA00007931"/>
    </source>
</evidence>
<evidence type="ECO:0000256" key="10">
    <source>
        <dbReference type="ARBA" id="ARBA00022989"/>
    </source>
</evidence>
<evidence type="ECO:0000256" key="8">
    <source>
        <dbReference type="ARBA" id="ARBA00022801"/>
    </source>
</evidence>
<reference evidence="15" key="1">
    <citation type="submission" date="2021-12" db="EMBL/GenBank/DDBJ databases">
        <title>Alicyclobacillaceae gen. nov., sp. nov., isolated from chalcocite enrichment system.</title>
        <authorList>
            <person name="Jiang Z."/>
        </authorList>
    </citation>
    <scope>NUCLEOTIDE SEQUENCE</scope>
    <source>
        <strain evidence="15">MYW30-H2</strain>
    </source>
</reference>
<dbReference type="GO" id="GO:0006508">
    <property type="term" value="P:proteolysis"/>
    <property type="evidence" value="ECO:0007669"/>
    <property type="project" value="UniProtKB-KW"/>
</dbReference>
<evidence type="ECO:0000256" key="7">
    <source>
        <dbReference type="ARBA" id="ARBA00022723"/>
    </source>
</evidence>
<proteinExistence type="inferred from homology"/>
<keyword evidence="9" id="KW-0862">Zinc</keyword>
<feature type="transmembrane region" description="Helical" evidence="13">
    <location>
        <begin position="176"/>
        <end position="197"/>
    </location>
</feature>
<dbReference type="GO" id="GO:0008233">
    <property type="term" value="F:peptidase activity"/>
    <property type="evidence" value="ECO:0007669"/>
    <property type="project" value="UniProtKB-KW"/>
</dbReference>
<dbReference type="EMBL" id="CP089291">
    <property type="protein sequence ID" value="UOF89879.1"/>
    <property type="molecule type" value="Genomic_DNA"/>
</dbReference>
<dbReference type="Pfam" id="PF02163">
    <property type="entry name" value="Peptidase_M50"/>
    <property type="match status" value="1"/>
</dbReference>
<dbReference type="PANTHER" id="PTHR35864:SF1">
    <property type="entry name" value="ZINC METALLOPROTEASE YWHC-RELATED"/>
    <property type="match status" value="1"/>
</dbReference>
<comment type="subcellular location">
    <subcellularLocation>
        <location evidence="2">Cell membrane</location>
        <topology evidence="2">Multi-pass membrane protein</topology>
    </subcellularLocation>
</comment>
<keyword evidence="6 13" id="KW-0812">Transmembrane</keyword>
<dbReference type="InterPro" id="IPR052348">
    <property type="entry name" value="Metallopeptidase_M50B"/>
</dbReference>
<organism evidence="15 16">
    <name type="scientific">Fodinisporobacter ferrooxydans</name>
    <dbReference type="NCBI Taxonomy" id="2901836"/>
    <lineage>
        <taxon>Bacteria</taxon>
        <taxon>Bacillati</taxon>
        <taxon>Bacillota</taxon>
        <taxon>Bacilli</taxon>
        <taxon>Bacillales</taxon>
        <taxon>Alicyclobacillaceae</taxon>
        <taxon>Fodinisporobacter</taxon>
    </lineage>
</organism>
<dbReference type="CDD" id="cd06158">
    <property type="entry name" value="S2P-M50_like_1"/>
    <property type="match status" value="1"/>
</dbReference>
<evidence type="ECO:0000313" key="15">
    <source>
        <dbReference type="EMBL" id="UOF89879.1"/>
    </source>
</evidence>
<keyword evidence="7" id="KW-0479">Metal-binding</keyword>
<sequence length="212" mass="23775">MLQSFSSGMFVFQLLAFLVAIIFHELAHGYVAYRLGDPTAKNQGRLTLNPISHIDPIGLLLILFGPFGWAKPVPINPQHFKNKRVGIALVSVAGPLANFLIAILAGLLLKLYLPVYEWNSSPVYAFVFNLLTYMLWMNVMLCVFNLIPIPPLDGSKILFSFVPRQYLKQMYVLEQYGPFLLLLVLITPLNHFLYPLISGGTQLVQSIVGLKI</sequence>
<evidence type="ECO:0000256" key="12">
    <source>
        <dbReference type="ARBA" id="ARBA00023136"/>
    </source>
</evidence>
<accession>A0ABY4CHW1</accession>
<evidence type="ECO:0000256" key="13">
    <source>
        <dbReference type="SAM" id="Phobius"/>
    </source>
</evidence>
<evidence type="ECO:0000256" key="6">
    <source>
        <dbReference type="ARBA" id="ARBA00022692"/>
    </source>
</evidence>
<evidence type="ECO:0000256" key="11">
    <source>
        <dbReference type="ARBA" id="ARBA00023049"/>
    </source>
</evidence>
<comment type="cofactor">
    <cofactor evidence="1">
        <name>Zn(2+)</name>
        <dbReference type="ChEBI" id="CHEBI:29105"/>
    </cofactor>
</comment>
<evidence type="ECO:0000256" key="5">
    <source>
        <dbReference type="ARBA" id="ARBA00022670"/>
    </source>
</evidence>
<evidence type="ECO:0000313" key="16">
    <source>
        <dbReference type="Proteomes" id="UP000830167"/>
    </source>
</evidence>
<keyword evidence="8" id="KW-0378">Hydrolase</keyword>
<feature type="transmembrane region" description="Helical" evidence="13">
    <location>
        <begin position="123"/>
        <end position="147"/>
    </location>
</feature>
<dbReference type="InterPro" id="IPR008915">
    <property type="entry name" value="Peptidase_M50"/>
</dbReference>
<dbReference type="RefSeq" id="WP_347436572.1">
    <property type="nucleotide sequence ID" value="NZ_CP089291.1"/>
</dbReference>
<dbReference type="PANTHER" id="PTHR35864">
    <property type="entry name" value="ZINC METALLOPROTEASE MJ0611-RELATED"/>
    <property type="match status" value="1"/>
</dbReference>
<feature type="domain" description="Peptidase M50" evidence="14">
    <location>
        <begin position="127"/>
        <end position="166"/>
    </location>
</feature>
<name>A0ABY4CHW1_9BACL</name>
<dbReference type="Proteomes" id="UP000830167">
    <property type="component" value="Chromosome"/>
</dbReference>
<keyword evidence="10 13" id="KW-1133">Transmembrane helix</keyword>
<protein>
    <submittedName>
        <fullName evidence="15">Site-2 protease family protein</fullName>
    </submittedName>
</protein>
<keyword evidence="16" id="KW-1185">Reference proteome</keyword>